<dbReference type="Proteomes" id="UP000000238">
    <property type="component" value="Chromosome"/>
</dbReference>
<organism evidence="5 6">
    <name type="scientific">Hahella chejuensis (strain KCTC 2396)</name>
    <dbReference type="NCBI Taxonomy" id="349521"/>
    <lineage>
        <taxon>Bacteria</taxon>
        <taxon>Pseudomonadati</taxon>
        <taxon>Pseudomonadota</taxon>
        <taxon>Gammaproteobacteria</taxon>
        <taxon>Oceanospirillales</taxon>
        <taxon>Hahellaceae</taxon>
        <taxon>Hahella</taxon>
    </lineage>
</organism>
<dbReference type="eggNOG" id="COG3710">
    <property type="taxonomic scope" value="Bacteria"/>
</dbReference>
<dbReference type="InterPro" id="IPR016032">
    <property type="entry name" value="Sig_transdc_resp-reg_C-effctor"/>
</dbReference>
<feature type="domain" description="OmpR/PhoB-type" evidence="4">
    <location>
        <begin position="6"/>
        <end position="105"/>
    </location>
</feature>
<sequence length="487" mass="53883">MTDRDYEEMQIGEWRINVETNRLYREAAEHQLSDKVCKVLLALAENPGRTVSRETLIQKVWNENEYVGEQALNTAIWQLRKAFNDSSEAPEYIETIPKKGYRLLKEVSVIPYAPRQDITPPPSAEPAPAPTPEPETSTPDNAPEPPPEPITEVTPYPHTMTPGAPPRRARSMMLGGALLLLAGTALIGKLMYGREDAPPAQAYWCGVDTGRMERLGIDPASACMLETEQGQFGLAIGERMAKINSSYYQSPDAGDIAGDIFFCESNHKRLGHKSNTLLSFVTLKNHCMTQRDGEVDIAERSGARASLVCAEYQPQSIHLQTPTAEKHCPLPPALTMNHPNAVKDPDYWYGVRRDELADFGIDEDASCTLNAEDPTWIDTIEFGWIWGARRCADSGSNPVGCGVVSHNAQRTGATVSDFFTQDQLHNHCAAGADKLALTPAGWWRPEHNDKTSLDAYLLCEQQQPKAIQLSFKPVVGAVVEKTCALYY</sequence>
<dbReference type="PROSITE" id="PS51755">
    <property type="entry name" value="OMPR_PHOB"/>
    <property type="match status" value="1"/>
</dbReference>
<evidence type="ECO:0000313" key="6">
    <source>
        <dbReference type="Proteomes" id="UP000000238"/>
    </source>
</evidence>
<evidence type="ECO:0000313" key="5">
    <source>
        <dbReference type="EMBL" id="ABC29937.1"/>
    </source>
</evidence>
<evidence type="ECO:0000259" key="4">
    <source>
        <dbReference type="PROSITE" id="PS51755"/>
    </source>
</evidence>
<dbReference type="HOGENOM" id="CLU_559926_0_0_6"/>
<dbReference type="Gene3D" id="1.10.10.10">
    <property type="entry name" value="Winged helix-like DNA-binding domain superfamily/Winged helix DNA-binding domain"/>
    <property type="match status" value="1"/>
</dbReference>
<dbReference type="SMART" id="SM00862">
    <property type="entry name" value="Trans_reg_C"/>
    <property type="match status" value="1"/>
</dbReference>
<dbReference type="InterPro" id="IPR036388">
    <property type="entry name" value="WH-like_DNA-bd_sf"/>
</dbReference>
<dbReference type="GO" id="GO:0003677">
    <property type="term" value="F:DNA binding"/>
    <property type="evidence" value="ECO:0007669"/>
    <property type="project" value="UniProtKB-UniRule"/>
</dbReference>
<dbReference type="SUPFAM" id="SSF46894">
    <property type="entry name" value="C-terminal effector domain of the bipartite response regulators"/>
    <property type="match status" value="1"/>
</dbReference>
<proteinExistence type="predicted"/>
<dbReference type="AlphaFoldDB" id="Q2SHD7"/>
<reference evidence="5 6" key="1">
    <citation type="journal article" date="2005" name="Nucleic Acids Res.">
        <title>Genomic blueprint of Hahella chejuensis, a marine microbe producing an algicidal agent.</title>
        <authorList>
            <person name="Jeong H."/>
            <person name="Yim J.H."/>
            <person name="Lee C."/>
            <person name="Choi S.-H."/>
            <person name="Park Y.K."/>
            <person name="Yoon S.H."/>
            <person name="Hur C.-G."/>
            <person name="Kang H.-Y."/>
            <person name="Kim D."/>
            <person name="Lee H.H."/>
            <person name="Park K.H."/>
            <person name="Park S.-H."/>
            <person name="Park H.-S."/>
            <person name="Lee H.K."/>
            <person name="Oh T.K."/>
            <person name="Kim J.F."/>
        </authorList>
    </citation>
    <scope>NUCLEOTIDE SEQUENCE [LARGE SCALE GENOMIC DNA]</scope>
    <source>
        <strain evidence="5 6">KCTC 2396</strain>
    </source>
</reference>
<dbReference type="OrthoDB" id="6199523at2"/>
<feature type="compositionally biased region" description="Pro residues" evidence="3">
    <location>
        <begin position="119"/>
        <end position="133"/>
    </location>
</feature>
<dbReference type="CDD" id="cd00383">
    <property type="entry name" value="trans_reg_C"/>
    <property type="match status" value="1"/>
</dbReference>
<evidence type="ECO:0000256" key="3">
    <source>
        <dbReference type="SAM" id="MobiDB-lite"/>
    </source>
</evidence>
<dbReference type="STRING" id="349521.HCH_03174"/>
<dbReference type="GO" id="GO:0006355">
    <property type="term" value="P:regulation of DNA-templated transcription"/>
    <property type="evidence" value="ECO:0007669"/>
    <property type="project" value="InterPro"/>
</dbReference>
<evidence type="ECO:0000256" key="2">
    <source>
        <dbReference type="PROSITE-ProRule" id="PRU01091"/>
    </source>
</evidence>
<protein>
    <submittedName>
        <fullName evidence="5">Probable transcriptional regulator</fullName>
    </submittedName>
</protein>
<feature type="region of interest" description="Disordered" evidence="3">
    <location>
        <begin position="114"/>
        <end position="169"/>
    </location>
</feature>
<dbReference type="KEGG" id="hch:HCH_03174"/>
<dbReference type="GO" id="GO:0000160">
    <property type="term" value="P:phosphorelay signal transduction system"/>
    <property type="evidence" value="ECO:0007669"/>
    <property type="project" value="InterPro"/>
</dbReference>
<dbReference type="InterPro" id="IPR001867">
    <property type="entry name" value="OmpR/PhoB-type_DNA-bd"/>
</dbReference>
<dbReference type="RefSeq" id="WP_011397006.1">
    <property type="nucleotide sequence ID" value="NC_007645.1"/>
</dbReference>
<keyword evidence="1 2" id="KW-0238">DNA-binding</keyword>
<evidence type="ECO:0000256" key="1">
    <source>
        <dbReference type="ARBA" id="ARBA00023125"/>
    </source>
</evidence>
<feature type="DNA-binding region" description="OmpR/PhoB-type" evidence="2">
    <location>
        <begin position="6"/>
        <end position="105"/>
    </location>
</feature>
<gene>
    <name evidence="5" type="ordered locus">HCH_03174</name>
</gene>
<dbReference type="Pfam" id="PF00486">
    <property type="entry name" value="Trans_reg_C"/>
    <property type="match status" value="1"/>
</dbReference>
<dbReference type="EMBL" id="CP000155">
    <property type="protein sequence ID" value="ABC29937.1"/>
    <property type="molecule type" value="Genomic_DNA"/>
</dbReference>
<name>Q2SHD7_HAHCH</name>
<accession>Q2SHD7</accession>
<keyword evidence="6" id="KW-1185">Reference proteome</keyword>